<feature type="chain" id="PRO_5040809708" evidence="2">
    <location>
        <begin position="20"/>
        <end position="624"/>
    </location>
</feature>
<dbReference type="Pfam" id="PF13738">
    <property type="entry name" value="Pyr_redox_3"/>
    <property type="match status" value="1"/>
</dbReference>
<dbReference type="PANTHER" id="PTHR43539:SF23">
    <property type="entry name" value="FAD-DEPENDENT OXIDOREDUCTASE DOMAIN-CONTAINING PROTEIN 2"/>
    <property type="match status" value="1"/>
</dbReference>
<dbReference type="AlphaFoldDB" id="A0A9W2ZL28"/>
<feature type="signal peptide" evidence="2">
    <location>
        <begin position="1"/>
        <end position="19"/>
    </location>
</feature>
<evidence type="ECO:0000256" key="2">
    <source>
        <dbReference type="SAM" id="SignalP"/>
    </source>
</evidence>
<gene>
    <name evidence="4" type="primary">LOC106058492</name>
</gene>
<name>A0A9W2ZL28_BIOGL</name>
<reference evidence="4" key="1">
    <citation type="submission" date="2025-08" db="UniProtKB">
        <authorList>
            <consortium name="RefSeq"/>
        </authorList>
    </citation>
    <scope>IDENTIFICATION</scope>
</reference>
<dbReference type="Gene3D" id="3.50.50.60">
    <property type="entry name" value="FAD/NAD(P)-binding domain"/>
    <property type="match status" value="2"/>
</dbReference>
<keyword evidence="1" id="KW-0560">Oxidoreductase</keyword>
<keyword evidence="2" id="KW-0732">Signal</keyword>
<evidence type="ECO:0000256" key="1">
    <source>
        <dbReference type="ARBA" id="ARBA00023002"/>
    </source>
</evidence>
<dbReference type="PRINTS" id="PR00368">
    <property type="entry name" value="FADPNR"/>
</dbReference>
<dbReference type="GeneID" id="106058492"/>
<dbReference type="GO" id="GO:0036503">
    <property type="term" value="P:ERAD pathway"/>
    <property type="evidence" value="ECO:0007669"/>
    <property type="project" value="TreeGrafter"/>
</dbReference>
<dbReference type="SUPFAM" id="SSF51905">
    <property type="entry name" value="FAD/NAD(P)-binding domain"/>
    <property type="match status" value="1"/>
</dbReference>
<evidence type="ECO:0000313" key="3">
    <source>
        <dbReference type="Proteomes" id="UP001165740"/>
    </source>
</evidence>
<dbReference type="PANTHER" id="PTHR43539">
    <property type="entry name" value="FLAVIN-BINDING MONOOXYGENASE-LIKE PROTEIN (AFU_ORTHOLOGUE AFUA_4G09220)"/>
    <property type="match status" value="1"/>
</dbReference>
<keyword evidence="3" id="KW-1185">Reference proteome</keyword>
<protein>
    <submittedName>
        <fullName evidence="4">FAD-dependent oxidoreductase domain-containing protein 2-like</fullName>
    </submittedName>
</protein>
<dbReference type="Proteomes" id="UP001165740">
    <property type="component" value="Chromosome 2"/>
</dbReference>
<organism evidence="3 4">
    <name type="scientific">Biomphalaria glabrata</name>
    <name type="common">Bloodfluke planorb</name>
    <name type="synonym">Freshwater snail</name>
    <dbReference type="NCBI Taxonomy" id="6526"/>
    <lineage>
        <taxon>Eukaryota</taxon>
        <taxon>Metazoa</taxon>
        <taxon>Spiralia</taxon>
        <taxon>Lophotrochozoa</taxon>
        <taxon>Mollusca</taxon>
        <taxon>Gastropoda</taxon>
        <taxon>Heterobranchia</taxon>
        <taxon>Euthyneura</taxon>
        <taxon>Panpulmonata</taxon>
        <taxon>Hygrophila</taxon>
        <taxon>Lymnaeoidea</taxon>
        <taxon>Planorbidae</taxon>
        <taxon>Biomphalaria</taxon>
    </lineage>
</organism>
<dbReference type="InterPro" id="IPR036188">
    <property type="entry name" value="FAD/NAD-bd_sf"/>
</dbReference>
<dbReference type="RefSeq" id="XP_055875686.1">
    <property type="nucleotide sequence ID" value="XM_056019711.1"/>
</dbReference>
<proteinExistence type="predicted"/>
<sequence length="624" mass="72633">MSLLIRIACIVTHLSIVLTKNRTQNFHKYCIIGAGPAGLQFGYFLQSSKRDYIIFEKSHTPGHFFTIFPRHRKLISVNKRHTGQRNKHFSFRHDWNSLISEDESLLFTHYSKEIFPSADLLVRYFQDYQKKLDIKVKFNTEVRQILRVKHHNTSLYQLKDKSDHVYYCKIVIVATGMWKPNIPNIRGIEKALGYETFNTNPEIYENKSILILGVGNSALETATSLYSHTQYVHLIARQPNLNLAWSTHYVGDIRAVNNNLLDTFLLKSLDGVSWLDLKGSSIQEKHGKYFVVLNEHYLSNTNKKRFVPDNFALRGGYDVVIRCLGFTFDDSIFSPSSLSRPWGRARKYPAITDSYESVDLPEVFIAGTAAHSLDFKRSAGGFIHGFRYTGQSLHRLLEWRFENERWPSVTITFENLLGHILKRLNEGSGIYQMYGVLADVIIVHRDTDSAIYIEEFPIKLLHHLPECTGHNASEIIVVFLDYGWLNTNDNKFEAIASNAHLSYFLHPILYYFKNLPAESDFQRWKDYDRLPRPDSIHHVVEDFLVLWHSFNEHILPLKRWLEHVLRRNLRYFFWDNCLQIILTQISSPKFCQQFLKGQGLVERSQGKAVPYARRVVMATLYSSN</sequence>
<dbReference type="GO" id="GO:0005788">
    <property type="term" value="C:endoplasmic reticulum lumen"/>
    <property type="evidence" value="ECO:0007669"/>
    <property type="project" value="TreeGrafter"/>
</dbReference>
<evidence type="ECO:0000313" key="4">
    <source>
        <dbReference type="RefSeq" id="XP_055875686.1"/>
    </source>
</evidence>
<accession>A0A9W2ZL28</accession>
<dbReference type="GO" id="GO:0004497">
    <property type="term" value="F:monooxygenase activity"/>
    <property type="evidence" value="ECO:0007669"/>
    <property type="project" value="TreeGrafter"/>
</dbReference>
<dbReference type="GO" id="GO:0050660">
    <property type="term" value="F:flavin adenine dinucleotide binding"/>
    <property type="evidence" value="ECO:0007669"/>
    <property type="project" value="TreeGrafter"/>
</dbReference>
<dbReference type="InterPro" id="IPR050982">
    <property type="entry name" value="Auxin_biosynth/cation_transpt"/>
</dbReference>
<dbReference type="OrthoDB" id="66881at2759"/>